<evidence type="ECO:0000313" key="5">
    <source>
        <dbReference type="Proteomes" id="UP000548582"/>
    </source>
</evidence>
<evidence type="ECO:0000313" key="4">
    <source>
        <dbReference type="EMBL" id="NMJ41540.1"/>
    </source>
</evidence>
<comment type="caution">
    <text evidence="4">The sequence shown here is derived from an EMBL/GenBank/DDBJ whole genome shotgun (WGS) entry which is preliminary data.</text>
</comment>
<name>A0A848EDL7_9PROT</name>
<evidence type="ECO:0000256" key="1">
    <source>
        <dbReference type="ARBA" id="ARBA00023002"/>
    </source>
</evidence>
<dbReference type="Proteomes" id="UP000548582">
    <property type="component" value="Unassembled WGS sequence"/>
</dbReference>
<dbReference type="AlphaFoldDB" id="A0A848EDL7"/>
<gene>
    <name evidence="4" type="ORF">GWK16_09830</name>
</gene>
<evidence type="ECO:0000256" key="2">
    <source>
        <dbReference type="SAM" id="MobiDB-lite"/>
    </source>
</evidence>
<dbReference type="InterPro" id="IPR036188">
    <property type="entry name" value="FAD/NAD-bd_sf"/>
</dbReference>
<dbReference type="PANTHER" id="PTHR13847:SF281">
    <property type="entry name" value="FAD DEPENDENT OXIDOREDUCTASE DOMAIN-CONTAINING PROTEIN"/>
    <property type="match status" value="1"/>
</dbReference>
<dbReference type="EMBL" id="JABBKX010000002">
    <property type="protein sequence ID" value="NMJ41540.1"/>
    <property type="molecule type" value="Genomic_DNA"/>
</dbReference>
<dbReference type="PANTHER" id="PTHR13847">
    <property type="entry name" value="SARCOSINE DEHYDROGENASE-RELATED"/>
    <property type="match status" value="1"/>
</dbReference>
<dbReference type="GO" id="GO:0016491">
    <property type="term" value="F:oxidoreductase activity"/>
    <property type="evidence" value="ECO:0007669"/>
    <property type="project" value="UniProtKB-KW"/>
</dbReference>
<reference evidence="4 5" key="1">
    <citation type="submission" date="2020-03" db="EMBL/GenBank/DDBJ databases">
        <authorList>
            <person name="Sun Q."/>
        </authorList>
    </citation>
    <scope>NUCLEOTIDE SEQUENCE [LARGE SCALE GENOMIC DNA]</scope>
    <source>
        <strain evidence="4 5">JC162</strain>
    </source>
</reference>
<dbReference type="GO" id="GO:0005737">
    <property type="term" value="C:cytoplasm"/>
    <property type="evidence" value="ECO:0007669"/>
    <property type="project" value="TreeGrafter"/>
</dbReference>
<keyword evidence="1" id="KW-0560">Oxidoreductase</keyword>
<protein>
    <submittedName>
        <fullName evidence="4">FAD-binding oxidoreductase</fullName>
    </submittedName>
</protein>
<dbReference type="RefSeq" id="WP_170053727.1">
    <property type="nucleotide sequence ID" value="NZ_JABBKX010000002.1"/>
</dbReference>
<dbReference type="InterPro" id="IPR006076">
    <property type="entry name" value="FAD-dep_OxRdtase"/>
</dbReference>
<sequence length="447" mass="48237">MYTPASDGTAPAQTPYIARGGDPLSLPPLQGEQQADVAIVGGGIAGCSAALHAAELGARVVLMEGQSIGWGASSRNAGHLPASTKHEPDEILRRYGPNYGQRILDASENGPRLVMELAQKHGIDCDVALPGIINAAHSPAALETLRRRAEYWQARGRPLEILDRSRLAEMTGSELYLGGVLDRRGGCINPLAYVRGLARAALKAGAALHENTRATGLRPEGRRWRVTTASGASVVADRVFLCTNAYTDDLWPGLRRTVIPVRTVQFLTKPLSDNLRRSILPYGNPMIDTRRVLISLRMNPDGRLHFGAGPRMRAGSVPAWSEMRGWLGTLFPQIGDVEPETSWGGWMAFNKVDSWQMHELAPGVHAALGCNGRGVALATIYGRDLARLAAGTPATELTLPFTPLDPVRFHAFSGLGAAGIVRWYRFRDGIEMRRLQAANARARAAAS</sequence>
<dbReference type="SUPFAM" id="SSF51905">
    <property type="entry name" value="FAD/NAD(P)-binding domain"/>
    <property type="match status" value="1"/>
</dbReference>
<organism evidence="4 5">
    <name type="scientific">Neoroseomonas marina</name>
    <dbReference type="NCBI Taxonomy" id="1232220"/>
    <lineage>
        <taxon>Bacteria</taxon>
        <taxon>Pseudomonadati</taxon>
        <taxon>Pseudomonadota</taxon>
        <taxon>Alphaproteobacteria</taxon>
        <taxon>Acetobacterales</taxon>
        <taxon>Acetobacteraceae</taxon>
        <taxon>Neoroseomonas</taxon>
    </lineage>
</organism>
<dbReference type="Pfam" id="PF01266">
    <property type="entry name" value="DAO"/>
    <property type="match status" value="1"/>
</dbReference>
<keyword evidence="5" id="KW-1185">Reference proteome</keyword>
<proteinExistence type="predicted"/>
<feature type="domain" description="FAD dependent oxidoreductase" evidence="3">
    <location>
        <begin position="36"/>
        <end position="388"/>
    </location>
</feature>
<accession>A0A848EDL7</accession>
<feature type="region of interest" description="Disordered" evidence="2">
    <location>
        <begin position="1"/>
        <end position="29"/>
    </location>
</feature>
<evidence type="ECO:0000259" key="3">
    <source>
        <dbReference type="Pfam" id="PF01266"/>
    </source>
</evidence>
<dbReference type="Gene3D" id="3.50.50.60">
    <property type="entry name" value="FAD/NAD(P)-binding domain"/>
    <property type="match status" value="1"/>
</dbReference>
<dbReference type="Gene3D" id="3.30.9.10">
    <property type="entry name" value="D-Amino Acid Oxidase, subunit A, domain 2"/>
    <property type="match status" value="1"/>
</dbReference>